<evidence type="ECO:0000256" key="3">
    <source>
        <dbReference type="ARBA" id="ARBA00022723"/>
    </source>
</evidence>
<dbReference type="PANTHER" id="PTHR46481:SF7">
    <property type="entry name" value="ZINC FINGER BED DOMAIN-CONTAINING PROTEIN RICESLEEPER 2-LIKE"/>
    <property type="match status" value="1"/>
</dbReference>
<keyword evidence="15" id="KW-1185">Reference proteome</keyword>
<evidence type="ECO:0000256" key="1">
    <source>
        <dbReference type="ARBA" id="ARBA00004123"/>
    </source>
</evidence>
<feature type="compositionally biased region" description="Polar residues" evidence="10">
    <location>
        <begin position="102"/>
        <end position="114"/>
    </location>
</feature>
<protein>
    <submittedName>
        <fullName evidence="14">Uncharacterized protein</fullName>
    </submittedName>
</protein>
<keyword evidence="8" id="KW-0804">Transcription</keyword>
<dbReference type="InterPro" id="IPR012337">
    <property type="entry name" value="RNaseH-like_sf"/>
</dbReference>
<evidence type="ECO:0000256" key="7">
    <source>
        <dbReference type="ARBA" id="ARBA00023125"/>
    </source>
</evidence>
<proteinExistence type="predicted"/>
<dbReference type="AlphaFoldDB" id="A0AAX6DUU9"/>
<evidence type="ECO:0000256" key="8">
    <source>
        <dbReference type="ARBA" id="ARBA00023163"/>
    </source>
</evidence>
<comment type="subunit">
    <text evidence="2">Homodimer.</text>
</comment>
<evidence type="ECO:0000313" key="15">
    <source>
        <dbReference type="Proteomes" id="UP001140949"/>
    </source>
</evidence>
<sequence>MEWNNTFNSMKEMEAKTMTDMLLLPNVEGLEVGLSSSVKGSLGPPVKPRKKTMTSLYLKFFETAPDGKSRRCKFCKQSYSIATATGNLGRHLNHHHPGYDQQVDNGQPAPQSVTPAKKPQPQVKHATLDFDHLNWLLLKWLMGASLPSSTFEDEALLNSFKFLNPSVKLWSKEKVQAVTLEVFKSMREDVRASLENVNSKFSITLDFWTSYEQLSYMAVRCHWIDENWSMHKVLLDVSHIPYPYTGLDIFHSLMKILQMFNIDNRILSCTDGGQQAVHACHSLKEELDARKAPFCYIPCAARNLNLIIEEGLRTPKPIISKIREFVLEMNLTSEIAQDFKQLTTVYQEGSWKFPLDTSASWNGDYTMLDIVRKAANSMDSVIKKHEETFRSTNLLLSPSEKSVINILHAYLEPFYKITTNLCTCKVHTVGLVLFFMDHVFEMISACRDSCRHEWLKSVADDMAQRARSFSVQVYNLFTFIAAILDPRIKKELMPEILNSEKYLEEARNHFTRDYATTLSSAMGNGYGSQDAEESNVVSFAEEIARKRRRGSMPTASDELSQYLSEPPAAMATDALDWWKANSARYPRLSIMARDYLAVQGTSIEPDELFSSKGDEAHKHQFCLPHGSMQSVMCINSWINSGFKLKFRSSVIDYEKLVESGALSFSNAKS</sequence>
<dbReference type="SUPFAM" id="SSF53098">
    <property type="entry name" value="Ribonuclease H-like"/>
    <property type="match status" value="1"/>
</dbReference>
<evidence type="ECO:0000259" key="13">
    <source>
        <dbReference type="Pfam" id="PF14372"/>
    </source>
</evidence>
<dbReference type="GO" id="GO:0003677">
    <property type="term" value="F:DNA binding"/>
    <property type="evidence" value="ECO:0007669"/>
    <property type="project" value="UniProtKB-KW"/>
</dbReference>
<dbReference type="GO" id="GO:0008270">
    <property type="term" value="F:zinc ion binding"/>
    <property type="evidence" value="ECO:0007669"/>
    <property type="project" value="UniProtKB-KW"/>
</dbReference>
<evidence type="ECO:0000256" key="6">
    <source>
        <dbReference type="ARBA" id="ARBA00023015"/>
    </source>
</evidence>
<name>A0AAX6DUU9_IRIPA</name>
<keyword evidence="9" id="KW-0539">Nucleus</keyword>
<keyword evidence="6" id="KW-0805">Transcription regulation</keyword>
<feature type="domain" description="HAT C-terminal dimerisation" evidence="12">
    <location>
        <begin position="558"/>
        <end position="638"/>
    </location>
</feature>
<keyword evidence="4" id="KW-0863">Zinc-finger</keyword>
<reference evidence="14" key="2">
    <citation type="submission" date="2023-04" db="EMBL/GenBank/DDBJ databases">
        <authorList>
            <person name="Bruccoleri R.E."/>
            <person name="Oakeley E.J."/>
            <person name="Faust A.-M."/>
            <person name="Dessus-Babus S."/>
            <person name="Altorfer M."/>
            <person name="Burckhardt D."/>
            <person name="Oertli M."/>
            <person name="Naumann U."/>
            <person name="Petersen F."/>
            <person name="Wong J."/>
        </authorList>
    </citation>
    <scope>NUCLEOTIDE SEQUENCE</scope>
    <source>
        <strain evidence="14">GSM-AAB239-AS_SAM_17_03QT</strain>
        <tissue evidence="14">Leaf</tissue>
    </source>
</reference>
<gene>
    <name evidence="14" type="ORF">M6B38_225570</name>
</gene>
<dbReference type="Pfam" id="PF14372">
    <property type="entry name" value="hAT-like_RNase-H"/>
    <property type="match status" value="1"/>
</dbReference>
<reference evidence="14" key="1">
    <citation type="journal article" date="2023" name="GigaByte">
        <title>Genome assembly of the bearded iris, Iris pallida Lam.</title>
        <authorList>
            <person name="Bruccoleri R.E."/>
            <person name="Oakeley E.J."/>
            <person name="Faust A.M.E."/>
            <person name="Altorfer M."/>
            <person name="Dessus-Babus S."/>
            <person name="Burckhardt D."/>
            <person name="Oertli M."/>
            <person name="Naumann U."/>
            <person name="Petersen F."/>
            <person name="Wong J."/>
        </authorList>
    </citation>
    <scope>NUCLEOTIDE SEQUENCE</scope>
    <source>
        <strain evidence="14">GSM-AAB239-AS_SAM_17_03QT</strain>
    </source>
</reference>
<comment type="subcellular location">
    <subcellularLocation>
        <location evidence="1">Nucleus</location>
    </subcellularLocation>
</comment>
<dbReference type="InterPro" id="IPR008906">
    <property type="entry name" value="HATC_C_dom"/>
</dbReference>
<evidence type="ECO:0000256" key="10">
    <source>
        <dbReference type="SAM" id="MobiDB-lite"/>
    </source>
</evidence>
<dbReference type="GO" id="GO:0046983">
    <property type="term" value="F:protein dimerization activity"/>
    <property type="evidence" value="ECO:0007669"/>
    <property type="project" value="InterPro"/>
</dbReference>
<dbReference type="InterPro" id="IPR003656">
    <property type="entry name" value="Znf_BED"/>
</dbReference>
<organism evidence="14 15">
    <name type="scientific">Iris pallida</name>
    <name type="common">Sweet iris</name>
    <dbReference type="NCBI Taxonomy" id="29817"/>
    <lineage>
        <taxon>Eukaryota</taxon>
        <taxon>Viridiplantae</taxon>
        <taxon>Streptophyta</taxon>
        <taxon>Embryophyta</taxon>
        <taxon>Tracheophyta</taxon>
        <taxon>Spermatophyta</taxon>
        <taxon>Magnoliopsida</taxon>
        <taxon>Liliopsida</taxon>
        <taxon>Asparagales</taxon>
        <taxon>Iridaceae</taxon>
        <taxon>Iridoideae</taxon>
        <taxon>Irideae</taxon>
        <taxon>Iris</taxon>
    </lineage>
</organism>
<dbReference type="Proteomes" id="UP001140949">
    <property type="component" value="Unassembled WGS sequence"/>
</dbReference>
<dbReference type="InterPro" id="IPR052035">
    <property type="entry name" value="ZnF_BED_domain_contain"/>
</dbReference>
<evidence type="ECO:0000259" key="11">
    <source>
        <dbReference type="Pfam" id="PF02892"/>
    </source>
</evidence>
<evidence type="ECO:0000313" key="14">
    <source>
        <dbReference type="EMBL" id="KAJ6795607.1"/>
    </source>
</evidence>
<dbReference type="GO" id="GO:0005634">
    <property type="term" value="C:nucleus"/>
    <property type="evidence" value="ECO:0007669"/>
    <property type="project" value="UniProtKB-SubCell"/>
</dbReference>
<evidence type="ECO:0000256" key="9">
    <source>
        <dbReference type="ARBA" id="ARBA00023242"/>
    </source>
</evidence>
<keyword evidence="3" id="KW-0479">Metal-binding</keyword>
<evidence type="ECO:0000256" key="5">
    <source>
        <dbReference type="ARBA" id="ARBA00022833"/>
    </source>
</evidence>
<dbReference type="Pfam" id="PF02892">
    <property type="entry name" value="zf-BED"/>
    <property type="match status" value="1"/>
</dbReference>
<dbReference type="EMBL" id="JANAVB010041816">
    <property type="protein sequence ID" value="KAJ6795607.1"/>
    <property type="molecule type" value="Genomic_DNA"/>
</dbReference>
<feature type="domain" description="hAT-like transposase RNase-H fold" evidence="13">
    <location>
        <begin position="422"/>
        <end position="513"/>
    </location>
</feature>
<evidence type="ECO:0000256" key="2">
    <source>
        <dbReference type="ARBA" id="ARBA00011738"/>
    </source>
</evidence>
<evidence type="ECO:0000259" key="12">
    <source>
        <dbReference type="Pfam" id="PF05699"/>
    </source>
</evidence>
<keyword evidence="7" id="KW-0238">DNA-binding</keyword>
<feature type="region of interest" description="Disordered" evidence="10">
    <location>
        <begin position="90"/>
        <end position="121"/>
    </location>
</feature>
<keyword evidence="5" id="KW-0862">Zinc</keyword>
<accession>A0AAX6DUU9</accession>
<comment type="caution">
    <text evidence="14">The sequence shown here is derived from an EMBL/GenBank/DDBJ whole genome shotgun (WGS) entry which is preliminary data.</text>
</comment>
<dbReference type="SMART" id="SM00614">
    <property type="entry name" value="ZnF_BED"/>
    <property type="match status" value="1"/>
</dbReference>
<evidence type="ECO:0000256" key="4">
    <source>
        <dbReference type="ARBA" id="ARBA00022771"/>
    </source>
</evidence>
<dbReference type="InterPro" id="IPR025525">
    <property type="entry name" value="hAT-like_transposase_RNase-H"/>
</dbReference>
<dbReference type="Pfam" id="PF05699">
    <property type="entry name" value="Dimer_Tnp_hAT"/>
    <property type="match status" value="1"/>
</dbReference>
<dbReference type="PANTHER" id="PTHR46481">
    <property type="entry name" value="ZINC FINGER BED DOMAIN-CONTAINING PROTEIN 4"/>
    <property type="match status" value="1"/>
</dbReference>
<feature type="domain" description="BED-type" evidence="11">
    <location>
        <begin position="56"/>
        <end position="97"/>
    </location>
</feature>